<dbReference type="SMART" id="SM00345">
    <property type="entry name" value="HTH_GNTR"/>
    <property type="match status" value="1"/>
</dbReference>
<evidence type="ECO:0000256" key="1">
    <source>
        <dbReference type="ARBA" id="ARBA00023015"/>
    </source>
</evidence>
<comment type="caution">
    <text evidence="5">The sequence shown here is derived from an EMBL/GenBank/DDBJ whole genome shotgun (WGS) entry which is preliminary data.</text>
</comment>
<dbReference type="GO" id="GO:0003677">
    <property type="term" value="F:DNA binding"/>
    <property type="evidence" value="ECO:0007669"/>
    <property type="project" value="UniProtKB-KW"/>
</dbReference>
<accession>A0A927MID6</accession>
<keyword evidence="1" id="KW-0805">Transcription regulation</keyword>
<organism evidence="5 6">
    <name type="scientific">Sporosarcina limicola</name>
    <dbReference type="NCBI Taxonomy" id="34101"/>
    <lineage>
        <taxon>Bacteria</taxon>
        <taxon>Bacillati</taxon>
        <taxon>Bacillota</taxon>
        <taxon>Bacilli</taxon>
        <taxon>Bacillales</taxon>
        <taxon>Caryophanaceae</taxon>
        <taxon>Sporosarcina</taxon>
    </lineage>
</organism>
<dbReference type="SUPFAM" id="SSF48008">
    <property type="entry name" value="GntR ligand-binding domain-like"/>
    <property type="match status" value="1"/>
</dbReference>
<dbReference type="InterPro" id="IPR008920">
    <property type="entry name" value="TF_FadR/GntR_C"/>
</dbReference>
<dbReference type="SUPFAM" id="SSF46785">
    <property type="entry name" value="Winged helix' DNA-binding domain"/>
    <property type="match status" value="1"/>
</dbReference>
<dbReference type="Pfam" id="PF07729">
    <property type="entry name" value="FCD"/>
    <property type="match status" value="1"/>
</dbReference>
<evidence type="ECO:0000313" key="5">
    <source>
        <dbReference type="EMBL" id="MBE1555173.1"/>
    </source>
</evidence>
<dbReference type="RefSeq" id="WP_338062455.1">
    <property type="nucleotide sequence ID" value="NZ_JADBEL010000011.1"/>
</dbReference>
<dbReference type="PANTHER" id="PTHR43537:SF49">
    <property type="entry name" value="TRANSCRIPTIONAL REGULATORY PROTEIN"/>
    <property type="match status" value="1"/>
</dbReference>
<reference evidence="5" key="1">
    <citation type="submission" date="2020-10" db="EMBL/GenBank/DDBJ databases">
        <title>Genomic Encyclopedia of Type Strains, Phase IV (KMG-IV): sequencing the most valuable type-strain genomes for metagenomic binning, comparative biology and taxonomic classification.</title>
        <authorList>
            <person name="Goeker M."/>
        </authorList>
    </citation>
    <scope>NUCLEOTIDE SEQUENCE</scope>
    <source>
        <strain evidence="5">DSM 13886</strain>
    </source>
</reference>
<dbReference type="AlphaFoldDB" id="A0A927MID6"/>
<evidence type="ECO:0000259" key="4">
    <source>
        <dbReference type="PROSITE" id="PS50949"/>
    </source>
</evidence>
<dbReference type="InterPro" id="IPR036390">
    <property type="entry name" value="WH_DNA-bd_sf"/>
</dbReference>
<dbReference type="InterPro" id="IPR036388">
    <property type="entry name" value="WH-like_DNA-bd_sf"/>
</dbReference>
<dbReference type="Gene3D" id="1.20.120.530">
    <property type="entry name" value="GntR ligand-binding domain-like"/>
    <property type="match status" value="1"/>
</dbReference>
<dbReference type="PROSITE" id="PS50949">
    <property type="entry name" value="HTH_GNTR"/>
    <property type="match status" value="1"/>
</dbReference>
<proteinExistence type="predicted"/>
<gene>
    <name evidence="5" type="ORF">H4683_002272</name>
</gene>
<name>A0A927MID6_9BACL</name>
<dbReference type="Gene3D" id="1.10.10.10">
    <property type="entry name" value="Winged helix-like DNA-binding domain superfamily/Winged helix DNA-binding domain"/>
    <property type="match status" value="1"/>
</dbReference>
<dbReference type="PANTHER" id="PTHR43537">
    <property type="entry name" value="TRANSCRIPTIONAL REGULATOR, GNTR FAMILY"/>
    <property type="match status" value="1"/>
</dbReference>
<keyword evidence="3" id="KW-0804">Transcription</keyword>
<evidence type="ECO:0000313" key="6">
    <source>
        <dbReference type="Proteomes" id="UP000658225"/>
    </source>
</evidence>
<sequence>MQSYINSYIIITMENKINKRQYAYKVIRTRIVDGTYAPGQRIIIDQIAKEVGSSHIPVREAIHQLESDQLIEYKPNVGAIVRGIDNELYMETLHVLALLEGHATSLSAPHITPVGIEKLEGINKEMKEMLDNYELDRLGELNREFHFFIYSFCPNKFLIKNIQETWGRLDIVRQAGFTFFPNRTPQSIEEHATLIKLFKEHADGLKIEEYAREHKLTTLEAFKKRS</sequence>
<dbReference type="Proteomes" id="UP000658225">
    <property type="component" value="Unassembled WGS sequence"/>
</dbReference>
<feature type="domain" description="HTH gntR-type" evidence="4">
    <location>
        <begin position="17"/>
        <end position="84"/>
    </location>
</feature>
<dbReference type="EMBL" id="JADBEL010000011">
    <property type="protein sequence ID" value="MBE1555173.1"/>
    <property type="molecule type" value="Genomic_DNA"/>
</dbReference>
<dbReference type="Pfam" id="PF00392">
    <property type="entry name" value="GntR"/>
    <property type="match status" value="1"/>
</dbReference>
<dbReference type="CDD" id="cd07377">
    <property type="entry name" value="WHTH_GntR"/>
    <property type="match status" value="1"/>
</dbReference>
<evidence type="ECO:0000256" key="3">
    <source>
        <dbReference type="ARBA" id="ARBA00023163"/>
    </source>
</evidence>
<evidence type="ECO:0000256" key="2">
    <source>
        <dbReference type="ARBA" id="ARBA00023125"/>
    </source>
</evidence>
<dbReference type="InterPro" id="IPR000524">
    <property type="entry name" value="Tscrpt_reg_HTH_GntR"/>
</dbReference>
<protein>
    <submittedName>
        <fullName evidence="5">DNA-binding GntR family transcriptional regulator</fullName>
    </submittedName>
</protein>
<dbReference type="GO" id="GO:0003700">
    <property type="term" value="F:DNA-binding transcription factor activity"/>
    <property type="evidence" value="ECO:0007669"/>
    <property type="project" value="InterPro"/>
</dbReference>
<keyword evidence="6" id="KW-1185">Reference proteome</keyword>
<dbReference type="SMART" id="SM00895">
    <property type="entry name" value="FCD"/>
    <property type="match status" value="1"/>
</dbReference>
<dbReference type="InterPro" id="IPR011711">
    <property type="entry name" value="GntR_C"/>
</dbReference>
<keyword evidence="2 5" id="KW-0238">DNA-binding</keyword>